<reference evidence="3 4" key="1">
    <citation type="journal article" date="2014" name="Genome Biol. Evol.">
        <title>The secreted proteins of Achlya hypogyna and Thraustotheca clavata identify the ancestral oomycete secretome and reveal gene acquisitions by horizontal gene transfer.</title>
        <authorList>
            <person name="Misner I."/>
            <person name="Blouin N."/>
            <person name="Leonard G."/>
            <person name="Richards T.A."/>
            <person name="Lane C.E."/>
        </authorList>
    </citation>
    <scope>NUCLEOTIDE SEQUENCE [LARGE SCALE GENOMIC DNA]</scope>
    <source>
        <strain evidence="3 4">ATCC 34112</strain>
    </source>
</reference>
<dbReference type="EMBL" id="JNBS01005065">
    <property type="protein sequence ID" value="OQR81143.1"/>
    <property type="molecule type" value="Genomic_DNA"/>
</dbReference>
<keyword evidence="1" id="KW-1133">Transmembrane helix</keyword>
<feature type="chain" id="PRO_5012370696" evidence="2">
    <location>
        <begin position="22"/>
        <end position="274"/>
    </location>
</feature>
<feature type="transmembrane region" description="Helical" evidence="1">
    <location>
        <begin position="39"/>
        <end position="58"/>
    </location>
</feature>
<keyword evidence="4" id="KW-1185">Reference proteome</keyword>
<feature type="signal peptide" evidence="2">
    <location>
        <begin position="1"/>
        <end position="21"/>
    </location>
</feature>
<evidence type="ECO:0000313" key="3">
    <source>
        <dbReference type="EMBL" id="OQR81143.1"/>
    </source>
</evidence>
<accession>A0A1V9Y5Z5</accession>
<gene>
    <name evidence="3" type="ORF">THRCLA_23415</name>
</gene>
<comment type="caution">
    <text evidence="3">The sequence shown here is derived from an EMBL/GenBank/DDBJ whole genome shotgun (WGS) entry which is preliminary data.</text>
</comment>
<keyword evidence="2" id="KW-0732">Signal</keyword>
<protein>
    <submittedName>
        <fullName evidence="3">Uncharacterized protein</fullName>
    </submittedName>
</protein>
<evidence type="ECO:0000313" key="4">
    <source>
        <dbReference type="Proteomes" id="UP000243217"/>
    </source>
</evidence>
<dbReference type="Proteomes" id="UP000243217">
    <property type="component" value="Unassembled WGS sequence"/>
</dbReference>
<keyword evidence="1" id="KW-0812">Transmembrane</keyword>
<sequence>MTGVLLLVSILVCYSIISTKGYVEGLNMFEINRVGGIVWVGRPFLALRGIIAIFLLSTAKLEMVRVKSVYYFVTRASNWFTVLLACGEMGWLVYILNDLFSVFTQQYTMGYSTKSGIVIWFVSGVLSLLSPIEHSAVLNRVCRIEIIDYQAVCASGTIYIGNFQRCCTLIGLAICVVVLCYFIERIQNPQQKCDSRYSLLLSSPGRYMFEKKSWEVDNIYYLDKASAVISGILSLQLRKQLFIFDIKMWRFYTIDLSQYPSPQDTPLSSHFVLC</sequence>
<proteinExistence type="predicted"/>
<feature type="transmembrane region" description="Helical" evidence="1">
    <location>
        <begin position="166"/>
        <end position="184"/>
    </location>
</feature>
<evidence type="ECO:0000256" key="1">
    <source>
        <dbReference type="SAM" id="Phobius"/>
    </source>
</evidence>
<dbReference type="AlphaFoldDB" id="A0A1V9Y5Z5"/>
<name>A0A1V9Y5Z5_9STRA</name>
<feature type="transmembrane region" description="Helical" evidence="1">
    <location>
        <begin position="117"/>
        <end position="138"/>
    </location>
</feature>
<keyword evidence="1" id="KW-0472">Membrane</keyword>
<evidence type="ECO:0000256" key="2">
    <source>
        <dbReference type="SAM" id="SignalP"/>
    </source>
</evidence>
<organism evidence="3 4">
    <name type="scientific">Thraustotheca clavata</name>
    <dbReference type="NCBI Taxonomy" id="74557"/>
    <lineage>
        <taxon>Eukaryota</taxon>
        <taxon>Sar</taxon>
        <taxon>Stramenopiles</taxon>
        <taxon>Oomycota</taxon>
        <taxon>Saprolegniomycetes</taxon>
        <taxon>Saprolegniales</taxon>
        <taxon>Achlyaceae</taxon>
        <taxon>Thraustotheca</taxon>
    </lineage>
</organism>
<feature type="transmembrane region" description="Helical" evidence="1">
    <location>
        <begin position="79"/>
        <end position="97"/>
    </location>
</feature>
<dbReference type="OrthoDB" id="79078at2759"/>